<keyword evidence="10" id="KW-1185">Reference proteome</keyword>
<evidence type="ECO:0000256" key="6">
    <source>
        <dbReference type="ARBA" id="ARBA00023157"/>
    </source>
</evidence>
<dbReference type="CDD" id="cd11010">
    <property type="entry name" value="S1-P1_nuclease"/>
    <property type="match status" value="1"/>
</dbReference>
<keyword evidence="3" id="KW-0479">Metal-binding</keyword>
<evidence type="ECO:0000256" key="8">
    <source>
        <dbReference type="SAM" id="SignalP"/>
    </source>
</evidence>
<gene>
    <name evidence="9" type="ORF">PG999_001120</name>
</gene>
<dbReference type="GO" id="GO:0006308">
    <property type="term" value="P:DNA catabolic process"/>
    <property type="evidence" value="ECO:0007669"/>
    <property type="project" value="InterPro"/>
</dbReference>
<keyword evidence="6" id="KW-1015">Disulfide bond</keyword>
<dbReference type="GO" id="GO:0046872">
    <property type="term" value="F:metal ion binding"/>
    <property type="evidence" value="ECO:0007669"/>
    <property type="project" value="UniProtKB-KW"/>
</dbReference>
<evidence type="ECO:0000313" key="9">
    <source>
        <dbReference type="EMBL" id="KAK8132947.1"/>
    </source>
</evidence>
<evidence type="ECO:0000256" key="7">
    <source>
        <dbReference type="ARBA" id="ARBA00023180"/>
    </source>
</evidence>
<dbReference type="SUPFAM" id="SSF48537">
    <property type="entry name" value="Phospholipase C/P1 nuclease"/>
    <property type="match status" value="1"/>
</dbReference>
<comment type="caution">
    <text evidence="9">The sequence shown here is derived from an EMBL/GenBank/DDBJ whole genome shotgun (WGS) entry which is preliminary data.</text>
</comment>
<keyword evidence="2" id="KW-0540">Nuclease</keyword>
<protein>
    <submittedName>
        <fullName evidence="9">S1/P1 nuclease domain-containing protein</fullName>
    </submittedName>
</protein>
<evidence type="ECO:0000256" key="4">
    <source>
        <dbReference type="ARBA" id="ARBA00022759"/>
    </source>
</evidence>
<evidence type="ECO:0000256" key="1">
    <source>
        <dbReference type="ARBA" id="ARBA00009547"/>
    </source>
</evidence>
<evidence type="ECO:0000256" key="3">
    <source>
        <dbReference type="ARBA" id="ARBA00022723"/>
    </source>
</evidence>
<dbReference type="InterPro" id="IPR003154">
    <property type="entry name" value="S1/P1nuclease"/>
</dbReference>
<comment type="similarity">
    <text evidence="1">Belongs to the nuclease type I family.</text>
</comment>
<keyword evidence="5" id="KW-0378">Hydrolase</keyword>
<feature type="chain" id="PRO_5043911984" evidence="8">
    <location>
        <begin position="20"/>
        <end position="300"/>
    </location>
</feature>
<dbReference type="EMBL" id="JAQQWP010000001">
    <property type="protein sequence ID" value="KAK8132947.1"/>
    <property type="molecule type" value="Genomic_DNA"/>
</dbReference>
<dbReference type="Proteomes" id="UP001392437">
    <property type="component" value="Unassembled WGS sequence"/>
</dbReference>
<dbReference type="GO" id="GO:0003676">
    <property type="term" value="F:nucleic acid binding"/>
    <property type="evidence" value="ECO:0007669"/>
    <property type="project" value="InterPro"/>
</dbReference>
<dbReference type="GO" id="GO:0004519">
    <property type="term" value="F:endonuclease activity"/>
    <property type="evidence" value="ECO:0007669"/>
    <property type="project" value="UniProtKB-KW"/>
</dbReference>
<dbReference type="AlphaFoldDB" id="A0AAW0RDD1"/>
<evidence type="ECO:0000313" key="10">
    <source>
        <dbReference type="Proteomes" id="UP001392437"/>
    </source>
</evidence>
<sequence length="300" mass="32929">MKVSTAAMGLLAALPTAHSWGSLGHITTAMVATNFVQPETASYFKVLLRNDTEHYLAGVATWADSIRYTKWGRFTAAFHFIDAHDSPPTYCGVEFDRDCKENGCVVSALQNYTSQLLDGELVAWRRMQAAKFVIHFLGDIHQPLHTEDVAKGGNGIHVLWNGNEVNLHHVWDSSIAEQMLGGIGRKPYPAALEWSANLTAEIQTGGKYAAQRESWTKGMMLDDPIQTSMGWATESNSFVCSAVLPEGPSAIVGQELALGEYFQRAAEVTELQVARGGYRLAKWLDLIAERINAQASADEL</sequence>
<dbReference type="InterPro" id="IPR008947">
    <property type="entry name" value="PLipase_C/P1_nuclease_dom_sf"/>
</dbReference>
<proteinExistence type="inferred from homology"/>
<evidence type="ECO:0000256" key="5">
    <source>
        <dbReference type="ARBA" id="ARBA00022801"/>
    </source>
</evidence>
<keyword evidence="4" id="KW-0255">Endonuclease</keyword>
<feature type="signal peptide" evidence="8">
    <location>
        <begin position="1"/>
        <end position="19"/>
    </location>
</feature>
<accession>A0AAW0RDD1</accession>
<dbReference type="PANTHER" id="PTHR33146:SF26">
    <property type="entry name" value="ENDONUCLEASE 4"/>
    <property type="match status" value="1"/>
</dbReference>
<reference evidence="9 10" key="1">
    <citation type="submission" date="2023-01" db="EMBL/GenBank/DDBJ databases">
        <title>Analysis of 21 Apiospora genomes using comparative genomics revels a genus with tremendous synthesis potential of carbohydrate active enzymes and secondary metabolites.</title>
        <authorList>
            <person name="Sorensen T."/>
        </authorList>
    </citation>
    <scope>NUCLEOTIDE SEQUENCE [LARGE SCALE GENOMIC DNA]</scope>
    <source>
        <strain evidence="9 10">CBS 117206</strain>
    </source>
</reference>
<keyword evidence="8" id="KW-0732">Signal</keyword>
<dbReference type="Pfam" id="PF02265">
    <property type="entry name" value="S1-P1_nuclease"/>
    <property type="match status" value="1"/>
</dbReference>
<dbReference type="GO" id="GO:0016788">
    <property type="term" value="F:hydrolase activity, acting on ester bonds"/>
    <property type="evidence" value="ECO:0007669"/>
    <property type="project" value="InterPro"/>
</dbReference>
<keyword evidence="7" id="KW-0325">Glycoprotein</keyword>
<name>A0AAW0RDD1_9PEZI</name>
<dbReference type="PANTHER" id="PTHR33146">
    <property type="entry name" value="ENDONUCLEASE 4"/>
    <property type="match status" value="1"/>
</dbReference>
<evidence type="ECO:0000256" key="2">
    <source>
        <dbReference type="ARBA" id="ARBA00022722"/>
    </source>
</evidence>
<organism evidence="9 10">
    <name type="scientific">Apiospora kogelbergensis</name>
    <dbReference type="NCBI Taxonomy" id="1337665"/>
    <lineage>
        <taxon>Eukaryota</taxon>
        <taxon>Fungi</taxon>
        <taxon>Dikarya</taxon>
        <taxon>Ascomycota</taxon>
        <taxon>Pezizomycotina</taxon>
        <taxon>Sordariomycetes</taxon>
        <taxon>Xylariomycetidae</taxon>
        <taxon>Amphisphaeriales</taxon>
        <taxon>Apiosporaceae</taxon>
        <taxon>Apiospora</taxon>
    </lineage>
</organism>
<dbReference type="Gene3D" id="1.10.575.10">
    <property type="entry name" value="P1 Nuclease"/>
    <property type="match status" value="1"/>
</dbReference>